<evidence type="ECO:0000313" key="2">
    <source>
        <dbReference type="EMBL" id="EXB93207.1"/>
    </source>
</evidence>
<feature type="region of interest" description="Disordered" evidence="1">
    <location>
        <begin position="27"/>
        <end position="50"/>
    </location>
</feature>
<feature type="compositionally biased region" description="Basic and acidic residues" evidence="1">
    <location>
        <begin position="33"/>
        <end position="50"/>
    </location>
</feature>
<organism evidence="2 3">
    <name type="scientific">Morus notabilis</name>
    <dbReference type="NCBI Taxonomy" id="981085"/>
    <lineage>
        <taxon>Eukaryota</taxon>
        <taxon>Viridiplantae</taxon>
        <taxon>Streptophyta</taxon>
        <taxon>Embryophyta</taxon>
        <taxon>Tracheophyta</taxon>
        <taxon>Spermatophyta</taxon>
        <taxon>Magnoliopsida</taxon>
        <taxon>eudicotyledons</taxon>
        <taxon>Gunneridae</taxon>
        <taxon>Pentapetalae</taxon>
        <taxon>rosids</taxon>
        <taxon>fabids</taxon>
        <taxon>Rosales</taxon>
        <taxon>Moraceae</taxon>
        <taxon>Moreae</taxon>
        <taxon>Morus</taxon>
    </lineage>
</organism>
<evidence type="ECO:0000313" key="3">
    <source>
        <dbReference type="Proteomes" id="UP000030645"/>
    </source>
</evidence>
<sequence length="69" mass="7720">MVVMSKPSHHRRAGCCANCEISSQEGWLGKESQGGREDRDTDEKRDVDTKGGRLRWRMDYCDGGCGGTR</sequence>
<gene>
    <name evidence="2" type="ORF">L484_024546</name>
</gene>
<proteinExistence type="predicted"/>
<protein>
    <submittedName>
        <fullName evidence="2">Uncharacterized protein</fullName>
    </submittedName>
</protein>
<accession>W9RI35</accession>
<keyword evidence="3" id="KW-1185">Reference proteome</keyword>
<reference evidence="3" key="1">
    <citation type="submission" date="2013-01" db="EMBL/GenBank/DDBJ databases">
        <title>Draft Genome Sequence of a Mulberry Tree, Morus notabilis C.K. Schneid.</title>
        <authorList>
            <person name="He N."/>
            <person name="Zhao S."/>
        </authorList>
    </citation>
    <scope>NUCLEOTIDE SEQUENCE</scope>
</reference>
<dbReference type="Proteomes" id="UP000030645">
    <property type="component" value="Unassembled WGS sequence"/>
</dbReference>
<evidence type="ECO:0000256" key="1">
    <source>
        <dbReference type="SAM" id="MobiDB-lite"/>
    </source>
</evidence>
<dbReference type="AlphaFoldDB" id="W9RI35"/>
<name>W9RI35_9ROSA</name>
<dbReference type="EMBL" id="KE345062">
    <property type="protein sequence ID" value="EXB93207.1"/>
    <property type="molecule type" value="Genomic_DNA"/>
</dbReference>